<evidence type="ECO:0000313" key="12">
    <source>
        <dbReference type="Proteomes" id="UP000076584"/>
    </source>
</evidence>
<dbReference type="PANTHER" id="PTHR11709:SF488">
    <property type="entry name" value="LACCASE-RELATED"/>
    <property type="match status" value="1"/>
</dbReference>
<dbReference type="Gene3D" id="2.60.40.420">
    <property type="entry name" value="Cupredoxins - blue copper proteins"/>
    <property type="match status" value="3"/>
</dbReference>
<dbReference type="Pfam" id="PF07732">
    <property type="entry name" value="Cu-oxidase_3"/>
    <property type="match status" value="1"/>
</dbReference>
<evidence type="ECO:0000256" key="3">
    <source>
        <dbReference type="ARBA" id="ARBA00022729"/>
    </source>
</evidence>
<dbReference type="FunFam" id="2.60.40.420:FF:000036">
    <property type="entry name" value="L-ascorbate oxidase"/>
    <property type="match status" value="1"/>
</dbReference>
<evidence type="ECO:0000256" key="1">
    <source>
        <dbReference type="ARBA" id="ARBA00010609"/>
    </source>
</evidence>
<feature type="domain" description="Plastocyanin-like" evidence="8">
    <location>
        <begin position="201"/>
        <end position="386"/>
    </location>
</feature>
<dbReference type="STRING" id="1573173.A0A161Y3U1"/>
<dbReference type="PROSITE" id="PS00079">
    <property type="entry name" value="MULTICOPPER_OXIDASE1"/>
    <property type="match status" value="1"/>
</dbReference>
<evidence type="ECO:0000256" key="6">
    <source>
        <dbReference type="ARBA" id="ARBA00023008"/>
    </source>
</evidence>
<dbReference type="GO" id="GO:0016491">
    <property type="term" value="F:oxidoreductase activity"/>
    <property type="evidence" value="ECO:0007669"/>
    <property type="project" value="UniProtKB-KW"/>
</dbReference>
<dbReference type="InterPro" id="IPR002355">
    <property type="entry name" value="Cu_oxidase_Cu_BS"/>
</dbReference>
<proteinExistence type="inferred from homology"/>
<dbReference type="AlphaFoldDB" id="A0A161Y3U1"/>
<dbReference type="CDD" id="cd13876">
    <property type="entry name" value="CuRO_2_Abr2_like"/>
    <property type="match status" value="1"/>
</dbReference>
<evidence type="ECO:0000259" key="8">
    <source>
        <dbReference type="Pfam" id="PF00394"/>
    </source>
</evidence>
<dbReference type="Pfam" id="PF00394">
    <property type="entry name" value="Cu-oxidase"/>
    <property type="match status" value="1"/>
</dbReference>
<evidence type="ECO:0000256" key="7">
    <source>
        <dbReference type="ARBA" id="ARBA00023180"/>
    </source>
</evidence>
<gene>
    <name evidence="11" type="ORF">CI238_10056</name>
</gene>
<evidence type="ECO:0000259" key="9">
    <source>
        <dbReference type="Pfam" id="PF07731"/>
    </source>
</evidence>
<feature type="domain" description="Plastocyanin-like" evidence="10">
    <location>
        <begin position="60"/>
        <end position="174"/>
    </location>
</feature>
<protein>
    <submittedName>
        <fullName evidence="11">Multicopper oxidase</fullName>
    </submittedName>
</protein>
<dbReference type="Pfam" id="PF07731">
    <property type="entry name" value="Cu-oxidase_2"/>
    <property type="match status" value="1"/>
</dbReference>
<comment type="caution">
    <text evidence="11">The sequence shown here is derived from an EMBL/GenBank/DDBJ whole genome shotgun (WGS) entry which is preliminary data.</text>
</comment>
<name>A0A161Y3U1_COLIC</name>
<comment type="similarity">
    <text evidence="1">Belongs to the multicopper oxidase family.</text>
</comment>
<keyword evidence="6" id="KW-0186">Copper</keyword>
<dbReference type="SUPFAM" id="SSF49503">
    <property type="entry name" value="Cupredoxins"/>
    <property type="match status" value="3"/>
</dbReference>
<dbReference type="PROSITE" id="PS00080">
    <property type="entry name" value="MULTICOPPER_OXIDASE2"/>
    <property type="match status" value="1"/>
</dbReference>
<accession>A0A161Y3U1</accession>
<keyword evidence="4" id="KW-0677">Repeat</keyword>
<keyword evidence="3" id="KW-0732">Signal</keyword>
<sequence length="627" mass="69380">LERTPAHLSFLDLSLRSYSFTHSSFFRPAAAKMSVLRYLLPTLALALGAIAESRNFELDLTWETASPDGFARKMILVNGQFTGPRIEITEGDDVTIKVQNNLPYPTTVHYHGIEMLNTPWSDGVPGLTQRPIQPGGSFEYKWKATQYGAYWYHAHYEGLIEDGLFGAITVHPSASHQKPFSLISSDGAAVHAMEKAEKKVVPLVLSDHRHMISEEVHELSAAANIQFSCYDSFLFNGKGSVKCRTPEEIDALLTQERKDVLANVAGSRMTDKACIPAAIVARGQGDLSKVPPGVFEGCQPSDGGQETFKVEKSNCDTEKWVAFDIIGAYHLHTAMFSIDNHTMWVYAMDGAYVLPQEVEAIPVTNGDRYSVLVKYKQQGDFTIRSASLIATQMLSGTALLQWREKGQPEPQVVPSTPWVRDNGQPVSRDVRVFRQALAKPYPPITIPRNGDVLHKFVMHASGGSYYWALNDTVLLPADYENDTPVLFGVQAAENDPTIVSTKNGSWVDMVFQVANSPQPPHPIHKHGNKMFLLGSGTGNFTWNSIEEAVAANSTGWNLNDPPRRDGFATPNAISQPTWMAVRYLVDNPGPWLLHCHIQSHIMGGMSVIIQDGIDAWPVTPQEYVKYA</sequence>
<keyword evidence="2" id="KW-0479">Metal-binding</keyword>
<evidence type="ECO:0000256" key="4">
    <source>
        <dbReference type="ARBA" id="ARBA00022737"/>
    </source>
</evidence>
<dbReference type="InterPro" id="IPR008972">
    <property type="entry name" value="Cupredoxin"/>
</dbReference>
<reference evidence="11 12" key="1">
    <citation type="submission" date="2015-06" db="EMBL/GenBank/DDBJ databases">
        <title>Survival trade-offs in plant roots during colonization by closely related pathogenic and mutualistic fungi.</title>
        <authorList>
            <person name="Hacquard S."/>
            <person name="Kracher B."/>
            <person name="Hiruma K."/>
            <person name="Weinman A."/>
            <person name="Muench P."/>
            <person name="Garrido Oter R."/>
            <person name="Ver Loren van Themaat E."/>
            <person name="Dallerey J.-F."/>
            <person name="Damm U."/>
            <person name="Henrissat B."/>
            <person name="Lespinet O."/>
            <person name="Thon M."/>
            <person name="Kemen E."/>
            <person name="McHardy A.C."/>
            <person name="Schulze-Lefert P."/>
            <person name="O'Connell R.J."/>
        </authorList>
    </citation>
    <scope>NUCLEOTIDE SEQUENCE [LARGE SCALE GENOMIC DNA]</scope>
    <source>
        <strain evidence="11 12">MAFF 238704</strain>
    </source>
</reference>
<dbReference type="Proteomes" id="UP000076584">
    <property type="component" value="Unassembled WGS sequence"/>
</dbReference>
<keyword evidence="12" id="KW-1185">Reference proteome</keyword>
<feature type="domain" description="Plastocyanin-like" evidence="9">
    <location>
        <begin position="493"/>
        <end position="608"/>
    </location>
</feature>
<dbReference type="PANTHER" id="PTHR11709">
    <property type="entry name" value="MULTI-COPPER OXIDASE"/>
    <property type="match status" value="1"/>
</dbReference>
<dbReference type="InterPro" id="IPR011707">
    <property type="entry name" value="Cu-oxidase-like_N"/>
</dbReference>
<dbReference type="InterPro" id="IPR001117">
    <property type="entry name" value="Cu-oxidase_2nd"/>
</dbReference>
<evidence type="ECO:0000256" key="2">
    <source>
        <dbReference type="ARBA" id="ARBA00022723"/>
    </source>
</evidence>
<dbReference type="GO" id="GO:0005507">
    <property type="term" value="F:copper ion binding"/>
    <property type="evidence" value="ECO:0007669"/>
    <property type="project" value="InterPro"/>
</dbReference>
<feature type="non-terminal residue" evidence="11">
    <location>
        <position position="1"/>
    </location>
</feature>
<keyword evidence="5" id="KW-0560">Oxidoreductase</keyword>
<keyword evidence="7" id="KW-0325">Glycoprotein</keyword>
<dbReference type="EMBL" id="LFIW01000958">
    <property type="protein sequence ID" value="KZL84112.1"/>
    <property type="molecule type" value="Genomic_DNA"/>
</dbReference>
<dbReference type="InterPro" id="IPR011706">
    <property type="entry name" value="Cu-oxidase_C"/>
</dbReference>
<dbReference type="InterPro" id="IPR033138">
    <property type="entry name" value="Cu_oxidase_CS"/>
</dbReference>
<evidence type="ECO:0000313" key="11">
    <source>
        <dbReference type="EMBL" id="KZL84112.1"/>
    </source>
</evidence>
<evidence type="ECO:0000256" key="5">
    <source>
        <dbReference type="ARBA" id="ARBA00023002"/>
    </source>
</evidence>
<dbReference type="CDD" id="cd13850">
    <property type="entry name" value="CuRO_1_Abr2_like"/>
    <property type="match status" value="1"/>
</dbReference>
<dbReference type="CDD" id="cd13898">
    <property type="entry name" value="CuRO_3_Abr2_like"/>
    <property type="match status" value="1"/>
</dbReference>
<evidence type="ECO:0000259" key="10">
    <source>
        <dbReference type="Pfam" id="PF07732"/>
    </source>
</evidence>
<dbReference type="InterPro" id="IPR045087">
    <property type="entry name" value="Cu-oxidase_fam"/>
</dbReference>
<organism evidence="11 12">
    <name type="scientific">Colletotrichum incanum</name>
    <name type="common">Soybean anthracnose fungus</name>
    <dbReference type="NCBI Taxonomy" id="1573173"/>
    <lineage>
        <taxon>Eukaryota</taxon>
        <taxon>Fungi</taxon>
        <taxon>Dikarya</taxon>
        <taxon>Ascomycota</taxon>
        <taxon>Pezizomycotina</taxon>
        <taxon>Sordariomycetes</taxon>
        <taxon>Hypocreomycetidae</taxon>
        <taxon>Glomerellales</taxon>
        <taxon>Glomerellaceae</taxon>
        <taxon>Colletotrichum</taxon>
        <taxon>Colletotrichum spaethianum species complex</taxon>
    </lineage>
</organism>